<dbReference type="Pfam" id="PF00583">
    <property type="entry name" value="Acetyltransf_1"/>
    <property type="match status" value="1"/>
</dbReference>
<reference evidence="2 3" key="1">
    <citation type="submission" date="2016-04" db="EMBL/GenBank/DDBJ databases">
        <title>Draft genome sequence of freshwater magnetotactic bacteria Magnetospirillum marisnigri SP-1 and Magnetospirillum moscoviense BB-1.</title>
        <authorList>
            <person name="Koziaeva V."/>
            <person name="Dziuba M.V."/>
            <person name="Ivanov T.M."/>
            <person name="Kuznetsov B."/>
            <person name="Grouzdev D.S."/>
        </authorList>
    </citation>
    <scope>NUCLEOTIDE SEQUENCE [LARGE SCALE GENOMIC DNA]</scope>
    <source>
        <strain evidence="2 3">BB-1</strain>
    </source>
</reference>
<keyword evidence="3" id="KW-1185">Reference proteome</keyword>
<accession>A0A178M9L6</accession>
<dbReference type="SUPFAM" id="SSF55729">
    <property type="entry name" value="Acyl-CoA N-acyltransferases (Nat)"/>
    <property type="match status" value="1"/>
</dbReference>
<dbReference type="STRING" id="1437059.A6A05_17265"/>
<evidence type="ECO:0000259" key="1">
    <source>
        <dbReference type="PROSITE" id="PS51186"/>
    </source>
</evidence>
<evidence type="ECO:0000313" key="3">
    <source>
        <dbReference type="Proteomes" id="UP000078543"/>
    </source>
</evidence>
<sequence>MPPIEPGRISLVPFAPGSPLNTAELSRLADALADILNTDMGGASTGQQALDYAIQWCHQHKAVNYVVLLDGDKVVGNISLSHIDQDARTARCGWIVAKAYQELGIEDAAVDAIIAIAIRQGITVLGSKCRKDDQDGQEFWRRRGAGFVPTTRDSHILAQLTLAAD</sequence>
<dbReference type="OrthoDB" id="9800445at2"/>
<dbReference type="InterPro" id="IPR000182">
    <property type="entry name" value="GNAT_dom"/>
</dbReference>
<feature type="domain" description="N-acetyltransferase" evidence="1">
    <location>
        <begin position="23"/>
        <end position="165"/>
    </location>
</feature>
<dbReference type="PROSITE" id="PS51186">
    <property type="entry name" value="GNAT"/>
    <property type="match status" value="1"/>
</dbReference>
<name>A0A178M9L6_9PROT</name>
<gene>
    <name evidence="2" type="ORF">A6A05_17265</name>
</gene>
<dbReference type="Gene3D" id="3.40.630.30">
    <property type="match status" value="1"/>
</dbReference>
<dbReference type="EMBL" id="LWQU01000192">
    <property type="protein sequence ID" value="OAN44897.1"/>
    <property type="molecule type" value="Genomic_DNA"/>
</dbReference>
<dbReference type="RefSeq" id="WP_068504366.1">
    <property type="nucleotide sequence ID" value="NZ_LWQU01000192.1"/>
</dbReference>
<comment type="caution">
    <text evidence="2">The sequence shown here is derived from an EMBL/GenBank/DDBJ whole genome shotgun (WGS) entry which is preliminary data.</text>
</comment>
<evidence type="ECO:0000313" key="2">
    <source>
        <dbReference type="EMBL" id="OAN44897.1"/>
    </source>
</evidence>
<proteinExistence type="predicted"/>
<dbReference type="GO" id="GO:0016747">
    <property type="term" value="F:acyltransferase activity, transferring groups other than amino-acyl groups"/>
    <property type="evidence" value="ECO:0007669"/>
    <property type="project" value="InterPro"/>
</dbReference>
<protein>
    <recommendedName>
        <fullName evidence="1">N-acetyltransferase domain-containing protein</fullName>
    </recommendedName>
</protein>
<dbReference type="Proteomes" id="UP000078543">
    <property type="component" value="Unassembled WGS sequence"/>
</dbReference>
<dbReference type="InterPro" id="IPR016181">
    <property type="entry name" value="Acyl_CoA_acyltransferase"/>
</dbReference>
<dbReference type="AlphaFoldDB" id="A0A178M9L6"/>
<organism evidence="2 3">
    <name type="scientific">Magnetospirillum moscoviense</name>
    <dbReference type="NCBI Taxonomy" id="1437059"/>
    <lineage>
        <taxon>Bacteria</taxon>
        <taxon>Pseudomonadati</taxon>
        <taxon>Pseudomonadota</taxon>
        <taxon>Alphaproteobacteria</taxon>
        <taxon>Rhodospirillales</taxon>
        <taxon>Rhodospirillaceae</taxon>
        <taxon>Magnetospirillum</taxon>
    </lineage>
</organism>